<comment type="caution">
    <text evidence="2">The sequence shown here is derived from an EMBL/GenBank/DDBJ whole genome shotgun (WGS) entry which is preliminary data.</text>
</comment>
<evidence type="ECO:0008006" key="4">
    <source>
        <dbReference type="Google" id="ProtNLM"/>
    </source>
</evidence>
<gene>
    <name evidence="2" type="ORF">A1355_07425</name>
</gene>
<feature type="signal peptide" evidence="1">
    <location>
        <begin position="1"/>
        <end position="20"/>
    </location>
</feature>
<dbReference type="Proteomes" id="UP000077628">
    <property type="component" value="Unassembled WGS sequence"/>
</dbReference>
<evidence type="ECO:0000313" key="3">
    <source>
        <dbReference type="Proteomes" id="UP000077628"/>
    </source>
</evidence>
<organism evidence="2 3">
    <name type="scientific">Methylomonas koyamae</name>
    <dbReference type="NCBI Taxonomy" id="702114"/>
    <lineage>
        <taxon>Bacteria</taxon>
        <taxon>Pseudomonadati</taxon>
        <taxon>Pseudomonadota</taxon>
        <taxon>Gammaproteobacteria</taxon>
        <taxon>Methylococcales</taxon>
        <taxon>Methylococcaceae</taxon>
        <taxon>Methylomonas</taxon>
    </lineage>
</organism>
<feature type="chain" id="PRO_5008069165" description="Lipoprotein" evidence="1">
    <location>
        <begin position="21"/>
        <end position="238"/>
    </location>
</feature>
<dbReference type="STRING" id="702114.A1355_07425"/>
<dbReference type="EMBL" id="LUUK01000177">
    <property type="protein sequence ID" value="OAI17466.1"/>
    <property type="molecule type" value="Genomic_DNA"/>
</dbReference>
<dbReference type="RefSeq" id="WP_064029311.1">
    <property type="nucleotide sequence ID" value="NZ_LUUK01000177.1"/>
</dbReference>
<name>A0A177NH80_9GAMM</name>
<protein>
    <recommendedName>
        <fullName evidence="4">Lipoprotein</fullName>
    </recommendedName>
</protein>
<sequence length="238" mass="26654">MLKTVFSVCSVLLMSLTACQSQLPSPLQIQAVEAMPPLAAEFETEVLETDTHGDETTRVYRWRFVRHADRVETHNLSDDSGEVWRRLAGGDIAYQKVFHGQRQTIDYQPGDLKALAAVPDWRAVATLLSPAELGGLQADGEESALGRVALRYRSGQGEIEELLWLNREQLPALIRRQERGHLLVTRLAALYPTGQAPWPELRDEDYGHTDYADLGDKEGDPFVKSILPTLKGGHHHEH</sequence>
<keyword evidence="1" id="KW-0732">Signal</keyword>
<dbReference type="AlphaFoldDB" id="A0A177NH80"/>
<dbReference type="OrthoDB" id="6195703at2"/>
<accession>A0A177NH80</accession>
<proteinExistence type="predicted"/>
<evidence type="ECO:0000256" key="1">
    <source>
        <dbReference type="SAM" id="SignalP"/>
    </source>
</evidence>
<reference evidence="3" key="1">
    <citation type="submission" date="2016-03" db="EMBL/GenBank/DDBJ databases">
        <authorList>
            <person name="Heylen K."/>
            <person name="De Vos P."/>
            <person name="Vekeman B."/>
        </authorList>
    </citation>
    <scope>NUCLEOTIDE SEQUENCE [LARGE SCALE GENOMIC DNA]</scope>
    <source>
        <strain evidence="3">R-45383</strain>
    </source>
</reference>
<dbReference type="PROSITE" id="PS51257">
    <property type="entry name" value="PROKAR_LIPOPROTEIN"/>
    <property type="match status" value="1"/>
</dbReference>
<keyword evidence="3" id="KW-1185">Reference proteome</keyword>
<evidence type="ECO:0000313" key="2">
    <source>
        <dbReference type="EMBL" id="OAI17466.1"/>
    </source>
</evidence>